<accession>A0AAD7GGP9</accession>
<reference evidence="1" key="1">
    <citation type="submission" date="2023-03" db="EMBL/GenBank/DDBJ databases">
        <title>Massive genome expansion in bonnet fungi (Mycena s.s.) driven by repeated elements and novel gene families across ecological guilds.</title>
        <authorList>
            <consortium name="Lawrence Berkeley National Laboratory"/>
            <person name="Harder C.B."/>
            <person name="Miyauchi S."/>
            <person name="Viragh M."/>
            <person name="Kuo A."/>
            <person name="Thoen E."/>
            <person name="Andreopoulos B."/>
            <person name="Lu D."/>
            <person name="Skrede I."/>
            <person name="Drula E."/>
            <person name="Henrissat B."/>
            <person name="Morin E."/>
            <person name="Kohler A."/>
            <person name="Barry K."/>
            <person name="LaButti K."/>
            <person name="Morin E."/>
            <person name="Salamov A."/>
            <person name="Lipzen A."/>
            <person name="Mereny Z."/>
            <person name="Hegedus B."/>
            <person name="Baldrian P."/>
            <person name="Stursova M."/>
            <person name="Weitz H."/>
            <person name="Taylor A."/>
            <person name="Grigoriev I.V."/>
            <person name="Nagy L.G."/>
            <person name="Martin F."/>
            <person name="Kauserud H."/>
        </authorList>
    </citation>
    <scope>NUCLEOTIDE SEQUENCE</scope>
    <source>
        <strain evidence="1">CBHHK067</strain>
    </source>
</reference>
<dbReference type="Proteomes" id="UP001221757">
    <property type="component" value="Unassembled WGS sequence"/>
</dbReference>
<gene>
    <name evidence="1" type="ORF">B0H17DRAFT_1202008</name>
</gene>
<comment type="caution">
    <text evidence="1">The sequence shown here is derived from an EMBL/GenBank/DDBJ whole genome shotgun (WGS) entry which is preliminary data.</text>
</comment>
<sequence length="74" mass="7922">MSAGPRTFQEVCNPLKKKCPSWNDTIRASLAACVPCLAQPSSSADSDTENPPNLGDYVIRRARADELEGLADAT</sequence>
<proteinExistence type="predicted"/>
<organism evidence="1 2">
    <name type="scientific">Mycena rosella</name>
    <name type="common">Pink bonnet</name>
    <name type="synonym">Agaricus rosellus</name>
    <dbReference type="NCBI Taxonomy" id="1033263"/>
    <lineage>
        <taxon>Eukaryota</taxon>
        <taxon>Fungi</taxon>
        <taxon>Dikarya</taxon>
        <taxon>Basidiomycota</taxon>
        <taxon>Agaricomycotina</taxon>
        <taxon>Agaricomycetes</taxon>
        <taxon>Agaricomycetidae</taxon>
        <taxon>Agaricales</taxon>
        <taxon>Marasmiineae</taxon>
        <taxon>Mycenaceae</taxon>
        <taxon>Mycena</taxon>
    </lineage>
</organism>
<dbReference type="EMBL" id="JARKIE010000068">
    <property type="protein sequence ID" value="KAJ7689994.1"/>
    <property type="molecule type" value="Genomic_DNA"/>
</dbReference>
<evidence type="ECO:0000313" key="2">
    <source>
        <dbReference type="Proteomes" id="UP001221757"/>
    </source>
</evidence>
<protein>
    <submittedName>
        <fullName evidence="1">Uncharacterized protein</fullName>
    </submittedName>
</protein>
<dbReference type="AlphaFoldDB" id="A0AAD7GGP9"/>
<keyword evidence="2" id="KW-1185">Reference proteome</keyword>
<evidence type="ECO:0000313" key="1">
    <source>
        <dbReference type="EMBL" id="KAJ7689994.1"/>
    </source>
</evidence>
<name>A0AAD7GGP9_MYCRO</name>